<reference evidence="2 3" key="1">
    <citation type="journal article" date="2024" name="bioRxiv">
        <title>A reference genome for Trichogramma kaykai: A tiny desert-dwelling parasitoid wasp with competing sex-ratio distorters.</title>
        <authorList>
            <person name="Culotta J."/>
            <person name="Lindsey A.R."/>
        </authorList>
    </citation>
    <scope>NUCLEOTIDE SEQUENCE [LARGE SCALE GENOMIC DNA]</scope>
    <source>
        <strain evidence="2 3">KSX58</strain>
    </source>
</reference>
<proteinExistence type="predicted"/>
<dbReference type="AlphaFoldDB" id="A0ABD2X693"/>
<evidence type="ECO:0000313" key="3">
    <source>
        <dbReference type="Proteomes" id="UP001627154"/>
    </source>
</evidence>
<evidence type="ECO:0000313" key="2">
    <source>
        <dbReference type="EMBL" id="KAL3400765.1"/>
    </source>
</evidence>
<keyword evidence="3" id="KW-1185">Reference proteome</keyword>
<feature type="region of interest" description="Disordered" evidence="1">
    <location>
        <begin position="1"/>
        <end position="42"/>
    </location>
</feature>
<feature type="compositionally biased region" description="Basic and acidic residues" evidence="1">
    <location>
        <begin position="18"/>
        <end position="31"/>
    </location>
</feature>
<evidence type="ECO:0008006" key="4">
    <source>
        <dbReference type="Google" id="ProtNLM"/>
    </source>
</evidence>
<dbReference type="EMBL" id="JBJJXI010000050">
    <property type="protein sequence ID" value="KAL3400765.1"/>
    <property type="molecule type" value="Genomic_DNA"/>
</dbReference>
<gene>
    <name evidence="2" type="ORF">TKK_005912</name>
</gene>
<feature type="region of interest" description="Disordered" evidence="1">
    <location>
        <begin position="129"/>
        <end position="259"/>
    </location>
</feature>
<comment type="caution">
    <text evidence="2">The sequence shown here is derived from an EMBL/GenBank/DDBJ whole genome shotgun (WGS) entry which is preliminary data.</text>
</comment>
<feature type="compositionally biased region" description="Basic and acidic residues" evidence="1">
    <location>
        <begin position="229"/>
        <end position="259"/>
    </location>
</feature>
<feature type="compositionally biased region" description="Basic and acidic residues" evidence="1">
    <location>
        <begin position="1"/>
        <end position="11"/>
    </location>
</feature>
<feature type="compositionally biased region" description="Low complexity" evidence="1">
    <location>
        <begin position="135"/>
        <end position="144"/>
    </location>
</feature>
<accession>A0ABD2X693</accession>
<protein>
    <recommendedName>
        <fullName evidence="4">BEN domain-containing protein</fullName>
    </recommendedName>
</protein>
<sequence length="372" mass="42296">MKRKYEEAEALKKKKEKEKKEKDKKEKERKEKAAKKEKKIESTAKMTKLFSLRSETSNKKKEEADLIANEQLLKEIDSTQTPEKTNQISDTWQKELNPVSAEIENLTSALTSIKDQLNTIELALTVIEKNKSSSKETNNNNRRSFVPPSHEDFASVPGPSSSKETNNNNRRSFGPPSHEDFAAVPGPSSDKEKNIKIQNSRKRSLYGLESSDDESDADEKSKQKHWKRICVESESPDRNNRMSDESEINHSEGDNGRDEEGLWTLKYTKADPDQGIMELIPNSRVYIEEVALLNIQKSQSKQTTFTRLLMENIFVSNALAACTLNGKSTAYTQTWAMKKNFGAMDVQTIKQSMSAFLVKKKNSAIMNQKFLS</sequence>
<name>A0ABD2X693_9HYME</name>
<feature type="compositionally biased region" description="Polar residues" evidence="1">
    <location>
        <begin position="158"/>
        <end position="171"/>
    </location>
</feature>
<evidence type="ECO:0000256" key="1">
    <source>
        <dbReference type="SAM" id="MobiDB-lite"/>
    </source>
</evidence>
<organism evidence="2 3">
    <name type="scientific">Trichogramma kaykai</name>
    <dbReference type="NCBI Taxonomy" id="54128"/>
    <lineage>
        <taxon>Eukaryota</taxon>
        <taxon>Metazoa</taxon>
        <taxon>Ecdysozoa</taxon>
        <taxon>Arthropoda</taxon>
        <taxon>Hexapoda</taxon>
        <taxon>Insecta</taxon>
        <taxon>Pterygota</taxon>
        <taxon>Neoptera</taxon>
        <taxon>Endopterygota</taxon>
        <taxon>Hymenoptera</taxon>
        <taxon>Apocrita</taxon>
        <taxon>Proctotrupomorpha</taxon>
        <taxon>Chalcidoidea</taxon>
        <taxon>Trichogrammatidae</taxon>
        <taxon>Trichogramma</taxon>
    </lineage>
</organism>
<dbReference type="Proteomes" id="UP001627154">
    <property type="component" value="Unassembled WGS sequence"/>
</dbReference>